<dbReference type="Pfam" id="PF16183">
    <property type="entry name" value="Kinesin_assoc"/>
    <property type="match status" value="1"/>
</dbReference>
<feature type="region of interest" description="Disordered" evidence="11">
    <location>
        <begin position="1951"/>
        <end position="2086"/>
    </location>
</feature>
<dbReference type="Pfam" id="PF01302">
    <property type="entry name" value="CAP_GLY"/>
    <property type="match status" value="1"/>
</dbReference>
<feature type="domain" description="CAP-Gly" evidence="13">
    <location>
        <begin position="2158"/>
        <end position="2200"/>
    </location>
</feature>
<dbReference type="SMART" id="SM00129">
    <property type="entry name" value="KISc"/>
    <property type="match status" value="2"/>
</dbReference>
<dbReference type="PRINTS" id="PR00380">
    <property type="entry name" value="KINESINHEAVY"/>
</dbReference>
<feature type="compositionally biased region" description="Polar residues" evidence="11">
    <location>
        <begin position="533"/>
        <end position="544"/>
    </location>
</feature>
<evidence type="ECO:0000256" key="6">
    <source>
        <dbReference type="ARBA" id="ARBA00023054"/>
    </source>
</evidence>
<dbReference type="SMART" id="SM01052">
    <property type="entry name" value="CAP_GLY"/>
    <property type="match status" value="1"/>
</dbReference>
<dbReference type="Gene3D" id="3.40.850.10">
    <property type="entry name" value="Kinesin motor domain"/>
    <property type="match status" value="3"/>
</dbReference>
<keyword evidence="5 9" id="KW-0067">ATP-binding</keyword>
<feature type="region of interest" description="Disordered" evidence="11">
    <location>
        <begin position="1885"/>
        <end position="1920"/>
    </location>
</feature>
<reference evidence="14" key="2">
    <citation type="submission" date="2004-02" db="EMBL/GenBank/DDBJ databases">
        <authorList>
            <consortium name="Genoscope"/>
            <consortium name="Whitehead Institute Centre for Genome Research"/>
        </authorList>
    </citation>
    <scope>NUCLEOTIDE SEQUENCE</scope>
</reference>
<keyword evidence="2" id="KW-0963">Cytoplasm</keyword>
<evidence type="ECO:0000256" key="9">
    <source>
        <dbReference type="PROSITE-ProRule" id="PRU00283"/>
    </source>
</evidence>
<dbReference type="GO" id="GO:0005524">
    <property type="term" value="F:ATP binding"/>
    <property type="evidence" value="ECO:0007669"/>
    <property type="project" value="UniProtKB-UniRule"/>
</dbReference>
<dbReference type="InterPro" id="IPR036859">
    <property type="entry name" value="CAP-Gly_dom_sf"/>
</dbReference>
<feature type="domain" description="Kinesin motor" evidence="12">
    <location>
        <begin position="1"/>
        <end position="665"/>
    </location>
</feature>
<dbReference type="InterPro" id="IPR001752">
    <property type="entry name" value="Kinesin_motor_dom"/>
</dbReference>
<comment type="subcellular location">
    <subcellularLocation>
        <location evidence="1">Cytoplasm</location>
        <location evidence="1">Cytoskeleton</location>
    </subcellularLocation>
</comment>
<proteinExistence type="inferred from homology"/>
<dbReference type="PROSITE" id="PS50067">
    <property type="entry name" value="KINESIN_MOTOR_2"/>
    <property type="match status" value="1"/>
</dbReference>
<feature type="compositionally biased region" description="Pro residues" evidence="11">
    <location>
        <begin position="1894"/>
        <end position="1903"/>
    </location>
</feature>
<name>Q4RF46_TETNG</name>
<comment type="similarity">
    <text evidence="9">Belongs to the TRAFAC class myosin-kinesin ATPase superfamily. Kinesin family.</text>
</comment>
<keyword evidence="3" id="KW-0493">Microtubule</keyword>
<feature type="coiled-coil region" evidence="10">
    <location>
        <begin position="994"/>
        <end position="1021"/>
    </location>
</feature>
<dbReference type="KEGG" id="tng:GSTEN00035486G001"/>
<evidence type="ECO:0000256" key="11">
    <source>
        <dbReference type="SAM" id="MobiDB-lite"/>
    </source>
</evidence>
<feature type="compositionally biased region" description="Basic and acidic residues" evidence="11">
    <location>
        <begin position="516"/>
        <end position="532"/>
    </location>
</feature>
<evidence type="ECO:0000313" key="14">
    <source>
        <dbReference type="EMBL" id="CAG12986.1"/>
    </source>
</evidence>
<dbReference type="InterPro" id="IPR022140">
    <property type="entry name" value="Kinesin-like_KIF1-typ"/>
</dbReference>
<gene>
    <name evidence="14" type="ORF">GSTENG00035486001</name>
</gene>
<dbReference type="Pfam" id="PF12423">
    <property type="entry name" value="KIF1B"/>
    <property type="match status" value="1"/>
</dbReference>
<dbReference type="PANTHER" id="PTHR47117">
    <property type="entry name" value="STAR-RELATED LIPID TRANSFER PROTEIN 9"/>
    <property type="match status" value="1"/>
</dbReference>
<dbReference type="InterPro" id="IPR036961">
    <property type="entry name" value="Kinesin_motor_dom_sf"/>
</dbReference>
<evidence type="ECO:0000256" key="5">
    <source>
        <dbReference type="ARBA" id="ARBA00022840"/>
    </source>
</evidence>
<dbReference type="Gene3D" id="2.30.30.190">
    <property type="entry name" value="CAP Gly-rich-like domain"/>
    <property type="match status" value="1"/>
</dbReference>
<dbReference type="GO" id="GO:0007018">
    <property type="term" value="P:microtubule-based movement"/>
    <property type="evidence" value="ECO:0007669"/>
    <property type="project" value="InterPro"/>
</dbReference>
<dbReference type="InterPro" id="IPR008984">
    <property type="entry name" value="SMAD_FHA_dom_sf"/>
</dbReference>
<evidence type="ECO:0000256" key="2">
    <source>
        <dbReference type="ARBA" id="ARBA00022490"/>
    </source>
</evidence>
<dbReference type="InterPro" id="IPR000938">
    <property type="entry name" value="CAP-Gly_domain"/>
</dbReference>
<dbReference type="Pfam" id="PF12473">
    <property type="entry name" value="DUF3694"/>
    <property type="match status" value="1"/>
</dbReference>
<evidence type="ECO:0000256" key="4">
    <source>
        <dbReference type="ARBA" id="ARBA00022741"/>
    </source>
</evidence>
<dbReference type="InterPro" id="IPR022164">
    <property type="entry name" value="Kinesin-like"/>
</dbReference>
<dbReference type="PROSITE" id="PS00845">
    <property type="entry name" value="CAP_GLY_1"/>
    <property type="match status" value="1"/>
</dbReference>
<feature type="non-terminal residue" evidence="14">
    <location>
        <position position="1"/>
    </location>
</feature>
<dbReference type="SUPFAM" id="SSF52540">
    <property type="entry name" value="P-loop containing nucleoside triphosphate hydrolases"/>
    <property type="match status" value="2"/>
</dbReference>
<evidence type="ECO:0000256" key="8">
    <source>
        <dbReference type="ARBA" id="ARBA00023212"/>
    </source>
</evidence>
<evidence type="ECO:0000256" key="1">
    <source>
        <dbReference type="ARBA" id="ARBA00004245"/>
    </source>
</evidence>
<feature type="non-terminal residue" evidence="14">
    <location>
        <position position="2262"/>
    </location>
</feature>
<reference evidence="14" key="1">
    <citation type="journal article" date="2004" name="Nature">
        <title>Genome duplication in the teleost fish Tetraodon nigroviridis reveals the early vertebrate proto-karyotype.</title>
        <authorList>
            <person name="Jaillon O."/>
            <person name="Aury J.-M."/>
            <person name="Brunet F."/>
            <person name="Petit J.-L."/>
            <person name="Stange-Thomann N."/>
            <person name="Mauceli E."/>
            <person name="Bouneau L."/>
            <person name="Fischer C."/>
            <person name="Ozouf-Costaz C."/>
            <person name="Bernot A."/>
            <person name="Nicaud S."/>
            <person name="Jaffe D."/>
            <person name="Fisher S."/>
            <person name="Lutfalla G."/>
            <person name="Dossat C."/>
            <person name="Segurens B."/>
            <person name="Dasilva C."/>
            <person name="Salanoubat M."/>
            <person name="Levy M."/>
            <person name="Boudet N."/>
            <person name="Castellano S."/>
            <person name="Anthouard V."/>
            <person name="Jubin C."/>
            <person name="Castelli V."/>
            <person name="Katinka M."/>
            <person name="Vacherie B."/>
            <person name="Biemont C."/>
            <person name="Skalli Z."/>
            <person name="Cattolico L."/>
            <person name="Poulain J."/>
            <person name="De Berardinis V."/>
            <person name="Cruaud C."/>
            <person name="Duprat S."/>
            <person name="Brottier P."/>
            <person name="Coutanceau J.-P."/>
            <person name="Gouzy J."/>
            <person name="Parra G."/>
            <person name="Lardier G."/>
            <person name="Chapple C."/>
            <person name="McKernan K.J."/>
            <person name="McEwan P."/>
            <person name="Bosak S."/>
            <person name="Kellis M."/>
            <person name="Volff J.-N."/>
            <person name="Guigo R."/>
            <person name="Zody M.C."/>
            <person name="Mesirov J."/>
            <person name="Lindblad-Toh K."/>
            <person name="Birren B."/>
            <person name="Nusbaum C."/>
            <person name="Kahn D."/>
            <person name="Robinson-Rechavi M."/>
            <person name="Laudet V."/>
            <person name="Schachter V."/>
            <person name="Quetier F."/>
            <person name="Saurin W."/>
            <person name="Scarpelli C."/>
            <person name="Wincker P."/>
            <person name="Lander E.S."/>
            <person name="Weissenbach J."/>
            <person name="Roest Crollius H."/>
        </authorList>
    </citation>
    <scope>NUCLEOTIDE SEQUENCE [LARGE SCALE GENOMIC DNA]</scope>
</reference>
<evidence type="ECO:0000259" key="13">
    <source>
        <dbReference type="PROSITE" id="PS50245"/>
    </source>
</evidence>
<keyword evidence="4 9" id="KW-0547">Nucleotide-binding</keyword>
<comment type="caution">
    <text evidence="14">The sequence shown here is derived from an EMBL/GenBank/DDBJ whole genome shotgun (WGS) entry which is preliminary data.</text>
</comment>
<evidence type="ECO:0000256" key="3">
    <source>
        <dbReference type="ARBA" id="ARBA00022701"/>
    </source>
</evidence>
<dbReference type="Pfam" id="PF00225">
    <property type="entry name" value="Kinesin"/>
    <property type="match status" value="4"/>
</dbReference>
<feature type="region of interest" description="Disordered" evidence="11">
    <location>
        <begin position="919"/>
        <end position="940"/>
    </location>
</feature>
<keyword evidence="7 9" id="KW-0505">Motor protein</keyword>
<dbReference type="InterPro" id="IPR032405">
    <property type="entry name" value="Kinesin_assoc"/>
</dbReference>
<dbReference type="Pfam" id="PF00498">
    <property type="entry name" value="FHA"/>
    <property type="match status" value="1"/>
</dbReference>
<feature type="compositionally biased region" description="Basic residues" evidence="11">
    <location>
        <begin position="2208"/>
        <end position="2223"/>
    </location>
</feature>
<dbReference type="Gene3D" id="2.60.200.20">
    <property type="match status" value="1"/>
</dbReference>
<feature type="binding site" evidence="9">
    <location>
        <begin position="48"/>
        <end position="55"/>
    </location>
    <ligand>
        <name>ATP</name>
        <dbReference type="ChEBI" id="CHEBI:30616"/>
    </ligand>
</feature>
<feature type="region of interest" description="Disordered" evidence="11">
    <location>
        <begin position="479"/>
        <end position="544"/>
    </location>
</feature>
<evidence type="ECO:0000256" key="10">
    <source>
        <dbReference type="SAM" id="Coils"/>
    </source>
</evidence>
<dbReference type="OrthoDB" id="3176171at2759"/>
<evidence type="ECO:0000259" key="12">
    <source>
        <dbReference type="PROSITE" id="PS50067"/>
    </source>
</evidence>
<dbReference type="GO" id="GO:0008017">
    <property type="term" value="F:microtubule binding"/>
    <property type="evidence" value="ECO:0007669"/>
    <property type="project" value="InterPro"/>
</dbReference>
<dbReference type="EMBL" id="CAAE01015120">
    <property type="protein sequence ID" value="CAG12986.1"/>
    <property type="molecule type" value="Genomic_DNA"/>
</dbReference>
<keyword evidence="8" id="KW-0206">Cytoskeleton</keyword>
<dbReference type="InterPro" id="IPR027417">
    <property type="entry name" value="P-loop_NTPase"/>
</dbReference>
<dbReference type="InterPro" id="IPR000253">
    <property type="entry name" value="FHA_dom"/>
</dbReference>
<dbReference type="Gene3D" id="6.10.250.2520">
    <property type="match status" value="1"/>
</dbReference>
<dbReference type="PROSITE" id="PS50245">
    <property type="entry name" value="CAP_GLY_2"/>
    <property type="match status" value="1"/>
</dbReference>
<evidence type="ECO:0000256" key="7">
    <source>
        <dbReference type="ARBA" id="ARBA00023175"/>
    </source>
</evidence>
<sequence length="2262" mass="250849">FAYDHCFWSMDESQTDKFAGQDVVFQCLGESLLDNAFMGYNACIFAYGQTGSGKSYTMMGSEEQPGLIPRLCSSLFSRILQEAQEGESFTVEVSYMEIYNEKVRDLLDPKGSRHALRVREHNVFGPYVDGLSHLAVASYKDIESLMSEGNKSRTVAATNMNEESSRSHAVFNVILTHTLMDLQSGPIQGAGKNKNKFVPYRDSVLTWLLKDSLGGNSRTAMVATISPAADNYDETLSTLRYADRAKSIVNHAVVNEDPNARIIRELREEVEKLREQLTEAEVRPGAPRQTQAVVTSQPYERANTFCRHQSMKAPELKEQLEESEKLIKEMTVSWEEKLRKTEAVAQRSIRGLIPRLCSSLFSRILQEAQEGESFTVEVSYMEIYNEKVRDLLDPKGSRHALRVREHNVFGPYVDGLSHLAVASYKDIESLMSEGNKSRTVAATNMNEESSRSHAVFNVILTHTLMDLQSGVDTHARTLTQGHSKWRHHSSVPASNPDAWREGEQAESGGSGRQRAGSKDGSRRGEAERREQHQQASQIPPSGFNRQITTSPFFFFLDHQSACVMHFPPPKMASITPFISLSLSLSLCSFRSLSTLGLVISALADQGAGKNKNKFVPYRDSVLTWLLKDSLGGNSRTAMVATISPAADNYDETLSTLRYADRAKSIVNHAVVNEDPNARIIRELREEVEKLREQLTEAEVRPGAPRQTQAVVTSQPYERANTFCRHQSMKAPELKEQLEESEKLIKEMTVSWEEKLRKTEAVAQERQKQLESLGISLQSSGIRVVHDKCFLVNLNADPALNELLVYYLKVLHERRKHTCVGSANSQDIQLCGMAIQAQHCIIDVTESNGVVLTPLHNARCVQRRKEVLKDLQSWFFTFDCAFSSCRTHVNGTAVTSPVQLHHGDRILWGNNHFFRISLPKHKGRAGGEDEEGRAAPKTGSSADRLEVDLEFDASSELNFGYEFAQAEVMMKGMGSNDPLQSVLKTLERQYREEKHCALERQREMYEQELQQLRQQLRPEKASLLQEPPGLLSSTATAAAASPGSHRRVRRWSEDREAMMTRSLRRLKEQIVKANLLAQEAGFFAEELNKKTEYLVTLQIPAANLDANRKRDVVLSEPAIQVRRKGKGKQIWALEKMENRLVDMRELYQEWKDFDEDNPVSEYSRIQDAVAATVFLVSSFLRYFDVMRSYFKRADPFFDEQENHSLIGVANVFLACLFYDVKLQYAVPIINQKGEVAGRLQVEVWHGTEISEADGAERADVLQTSTAGDPQERRLDCVVKILQATGLPRHLSNFVFCQYHFWGQEEPVYIAPEMASSSSSSSLSSPRDPQCTVVFDSAQEFSVPVSEELVEFLSEGAVAIEVYGHKQANPRRNLALWDLGVIQAKTRSLRERWSEVTRRLELWVQLRELNEAGEFTAVEVLPAKDVRTGGVFQLRQGQSRRVQVEVRSVPDSGTLPLIAASILSVSIGDVKVRQARPPKGQWQRTGEEEMDSYQEVDLERMKAHWLDSLTQRQEYLDQQLQKIVSKADKSEDDVERESQLLECRLTLTEERNAVLVPSAGSGIPGAPVERVPVPGMETHVPVLFLDLSADDFQSSSSSPLAGGVDSLLSEEEEEEFFDLHIVKHEDSEVKAEASWDSTVHECPQLSRVTAGDQRVYLTVKAALRLSHPAHMQLVLRKRICVSVTGRQGFAQSLLKRMSPRSGVHGCGVTFEIVSNIPGDIHGPEDREVLARLAASTDDHQSADSEAAIEKYLRSVLAVENLLTMDRLRQEVAVREHLAATGKAPRRCLSSPNVSRLSTSSLELLPTHKLNDLKGWESHHNLSVAGPPSRRTLPSSASQNLRLSPDAVLLRIPATSMQRAVAPRIVVQSASIEDGISKQQQPVPVEEVLPDIQPESPRVPLPPPIIPETEDSTPSPVSETSSGYISTSISTATLSDVYTLSWDLPPLAGRRMDSFETEEEPPPLSRESLLAWEEAAEEKTEPEPSEPEGSPQAEHQPEEAVPQDRTSSGGPGDPAPSQIPEDPRVSLPTPAPPVGGRAHPDVAEATPELPTSVIPNDSSPPVSGPAQSGVPPSKANPTGTNPFKIQKVKSSDLKSFQPILGADEAAAPPADRANSLAAPLESLEIISDSEGDAAATLPDWLKEGEFVTVGGNKSGTVRYVGPADFAEGTWVGVELEVPAGKNDGSVGGRHYFHCNPGYGVLVRPGRVSRGGTKRRRLQQQQQKRRSANLSDSSPNLAALTALAKGEGGAGGAATSRSRGENRKSW</sequence>
<accession>Q4RF46</accession>
<dbReference type="SUPFAM" id="SSF49879">
    <property type="entry name" value="SMAD/FHA domain"/>
    <property type="match status" value="1"/>
</dbReference>
<protein>
    <submittedName>
        <fullName evidence="14">(spotted green pufferfish) hypothetical protein</fullName>
    </submittedName>
</protein>
<organism evidence="14">
    <name type="scientific">Tetraodon nigroviridis</name>
    <name type="common">Spotted green pufferfish</name>
    <name type="synonym">Chelonodon nigroviridis</name>
    <dbReference type="NCBI Taxonomy" id="99883"/>
    <lineage>
        <taxon>Eukaryota</taxon>
        <taxon>Metazoa</taxon>
        <taxon>Chordata</taxon>
        <taxon>Craniata</taxon>
        <taxon>Vertebrata</taxon>
        <taxon>Euteleostomi</taxon>
        <taxon>Actinopterygii</taxon>
        <taxon>Neopterygii</taxon>
        <taxon>Teleostei</taxon>
        <taxon>Neoteleostei</taxon>
        <taxon>Acanthomorphata</taxon>
        <taxon>Eupercaria</taxon>
        <taxon>Tetraodontiformes</taxon>
        <taxon>Tetradontoidea</taxon>
        <taxon>Tetraodontidae</taxon>
        <taxon>Tetraodon</taxon>
    </lineage>
</organism>
<dbReference type="GO" id="GO:0005874">
    <property type="term" value="C:microtubule"/>
    <property type="evidence" value="ECO:0007669"/>
    <property type="project" value="UniProtKB-KW"/>
</dbReference>
<feature type="region of interest" description="Disordered" evidence="11">
    <location>
        <begin position="2200"/>
        <end position="2262"/>
    </location>
</feature>
<dbReference type="GO" id="GO:0003777">
    <property type="term" value="F:microtubule motor activity"/>
    <property type="evidence" value="ECO:0007669"/>
    <property type="project" value="InterPro"/>
</dbReference>
<dbReference type="SUPFAM" id="SSF74924">
    <property type="entry name" value="Cap-Gly domain"/>
    <property type="match status" value="1"/>
</dbReference>
<keyword evidence="6 10" id="KW-0175">Coiled coil</keyword>